<dbReference type="EMBL" id="BSXS01006793">
    <property type="protein sequence ID" value="GME86244.1"/>
    <property type="molecule type" value="Genomic_DNA"/>
</dbReference>
<protein>
    <submittedName>
        <fullName evidence="1">Unnamed protein product</fullName>
    </submittedName>
</protein>
<reference evidence="1" key="1">
    <citation type="submission" date="2023-04" db="EMBL/GenBank/DDBJ databases">
        <title>Ambrosiozyma monospora NBRC 10751.</title>
        <authorList>
            <person name="Ichikawa N."/>
            <person name="Sato H."/>
            <person name="Tonouchi N."/>
        </authorList>
    </citation>
    <scope>NUCLEOTIDE SEQUENCE</scope>
    <source>
        <strain evidence="1">NBRC 10751</strain>
    </source>
</reference>
<dbReference type="Proteomes" id="UP001165064">
    <property type="component" value="Unassembled WGS sequence"/>
</dbReference>
<comment type="caution">
    <text evidence="1">The sequence shown here is derived from an EMBL/GenBank/DDBJ whole genome shotgun (WGS) entry which is preliminary data.</text>
</comment>
<evidence type="ECO:0000313" key="2">
    <source>
        <dbReference type="Proteomes" id="UP001165064"/>
    </source>
</evidence>
<organism evidence="1 2">
    <name type="scientific">Ambrosiozyma monospora</name>
    <name type="common">Yeast</name>
    <name type="synonym">Endomycopsis monosporus</name>
    <dbReference type="NCBI Taxonomy" id="43982"/>
    <lineage>
        <taxon>Eukaryota</taxon>
        <taxon>Fungi</taxon>
        <taxon>Dikarya</taxon>
        <taxon>Ascomycota</taxon>
        <taxon>Saccharomycotina</taxon>
        <taxon>Pichiomycetes</taxon>
        <taxon>Pichiales</taxon>
        <taxon>Pichiaceae</taxon>
        <taxon>Ambrosiozyma</taxon>
    </lineage>
</organism>
<accession>A0ACB5TDP8</accession>
<evidence type="ECO:0000313" key="1">
    <source>
        <dbReference type="EMBL" id="GME86244.1"/>
    </source>
</evidence>
<proteinExistence type="predicted"/>
<keyword evidence="2" id="KW-1185">Reference proteome</keyword>
<sequence length="356" mass="40386">MNTDSVQQPQSLDSQSESQLQSQQQQEQQVQAQSQQQPNENNKDNQSPEEIQAVITALKRIDDLKFFLQTAPTRWNESQVIRRFRLNEEEGFVSCVYWSNLYYITGTDIVRCVAYKIKKFGRKIIDRKKFEEGIFSDLRSLKCDSDAQLEQPRSPFLAFLHRNQCIRTQKKQKVFYWFSVPHDKLFADALERDLKREMSSQKATTVAIAEPSLSLKYDQSTPLIEQITQLIQDRGYNNDRLYESDGVFLEDQIGSQLPNIDGANGNKIDPSLSRWGSSTNTISGDGMMDGSRMPQSDDDFPLDYMQTAGTNGESAENYQFSGSEYVTLSNQPMVCVDPAMYMASPAGISATGTTTS</sequence>
<name>A0ACB5TDP8_AMBMO</name>
<gene>
    <name evidence="1" type="ORF">Amon02_000791200</name>
</gene>